<dbReference type="RefSeq" id="WP_151693341.1">
    <property type="nucleotide sequence ID" value="NZ_BMGX01000001.1"/>
</dbReference>
<dbReference type="AlphaFoldDB" id="A0A6L3ZET5"/>
<keyword evidence="2" id="KW-0479">Metal-binding</keyword>
<reference evidence="6 7" key="1">
    <citation type="submission" date="2019-10" db="EMBL/GenBank/DDBJ databases">
        <title>Genome sequence of Phaeocystidibacter marisrubri JCM30614 (type strain).</title>
        <authorList>
            <person name="Bowman J.P."/>
        </authorList>
    </citation>
    <scope>NUCLEOTIDE SEQUENCE [LARGE SCALE GENOMIC DNA]</scope>
    <source>
        <strain evidence="6 7">JCM 30614</strain>
    </source>
</reference>
<dbReference type="InterPro" id="IPR053186">
    <property type="entry name" value="QDO-related"/>
</dbReference>
<keyword evidence="7" id="KW-1185">Reference proteome</keyword>
<dbReference type="InterPro" id="IPR011051">
    <property type="entry name" value="RmlC_Cupin_sf"/>
</dbReference>
<dbReference type="InterPro" id="IPR003829">
    <property type="entry name" value="Pirin_N_dom"/>
</dbReference>
<protein>
    <submittedName>
        <fullName evidence="6">Pirin family protein</fullName>
    </submittedName>
</protein>
<feature type="binding site" evidence="2">
    <location>
        <position position="106"/>
    </location>
    <ligand>
        <name>Fe cation</name>
        <dbReference type="ChEBI" id="CHEBI:24875"/>
    </ligand>
</feature>
<dbReference type="Proteomes" id="UP000484164">
    <property type="component" value="Unassembled WGS sequence"/>
</dbReference>
<evidence type="ECO:0000256" key="1">
    <source>
        <dbReference type="ARBA" id="ARBA00008416"/>
    </source>
</evidence>
<dbReference type="InterPro" id="IPR012093">
    <property type="entry name" value="Pirin"/>
</dbReference>
<dbReference type="SUPFAM" id="SSF51182">
    <property type="entry name" value="RmlC-like cupins"/>
    <property type="match status" value="1"/>
</dbReference>
<feature type="binding site" evidence="2">
    <location>
        <position position="62"/>
    </location>
    <ligand>
        <name>Fe cation</name>
        <dbReference type="ChEBI" id="CHEBI:24875"/>
    </ligand>
</feature>
<evidence type="ECO:0000259" key="5">
    <source>
        <dbReference type="Pfam" id="PF05726"/>
    </source>
</evidence>
<dbReference type="GO" id="GO:0046872">
    <property type="term" value="F:metal ion binding"/>
    <property type="evidence" value="ECO:0007669"/>
    <property type="project" value="UniProtKB-KW"/>
</dbReference>
<dbReference type="PANTHER" id="PTHR43594">
    <property type="entry name" value="QUERCETIN 2,3-DIOXYGENASE"/>
    <property type="match status" value="1"/>
</dbReference>
<sequence length="285" mass="32060">MSDRKIIDIHPAMAAHMPGLSTWRAMPTARIEWLDPFLFLNHHGPDVFRPNNRGLPFGPHPHRGFETLTYILEGELIHKDTTGYNSNIKTGGVQWMTAGSGLLHSETSSEEFKKEGGAVELIQLWLNLPSKLKMTPPSYTGLQENELVHFDAVEGVRVHLLSGEFLDHKGPIDSITNLTMTWMELRENSKLDLQVDPENQILLYVVSGKLDVNGREAGERSLVQFDHEGTDIHLQAQADTRILFGYGKPFNEPIAAYGPFVMNSEAELQEAFNDYQNGKLGVWKD</sequence>
<comment type="cofactor">
    <cofactor evidence="2">
        <name>Fe cation</name>
        <dbReference type="ChEBI" id="CHEBI:24875"/>
    </cofactor>
    <text evidence="2">Binds 1 Fe cation per subunit.</text>
</comment>
<dbReference type="PIRSF" id="PIRSF006232">
    <property type="entry name" value="Pirin"/>
    <property type="match status" value="1"/>
</dbReference>
<dbReference type="Pfam" id="PF02678">
    <property type="entry name" value="Pirin"/>
    <property type="match status" value="1"/>
</dbReference>
<evidence type="ECO:0000259" key="4">
    <source>
        <dbReference type="Pfam" id="PF02678"/>
    </source>
</evidence>
<feature type="domain" description="Pirin N-terminal" evidence="4">
    <location>
        <begin position="24"/>
        <end position="126"/>
    </location>
</feature>
<organism evidence="6 7">
    <name type="scientific">Phaeocystidibacter marisrubri</name>
    <dbReference type="NCBI Taxonomy" id="1577780"/>
    <lineage>
        <taxon>Bacteria</taxon>
        <taxon>Pseudomonadati</taxon>
        <taxon>Bacteroidota</taxon>
        <taxon>Flavobacteriia</taxon>
        <taxon>Flavobacteriales</taxon>
        <taxon>Phaeocystidibacteraceae</taxon>
        <taxon>Phaeocystidibacter</taxon>
    </lineage>
</organism>
<feature type="binding site" evidence="2">
    <location>
        <position position="60"/>
    </location>
    <ligand>
        <name>Fe cation</name>
        <dbReference type="ChEBI" id="CHEBI:24875"/>
    </ligand>
</feature>
<accession>A0A6L3ZET5</accession>
<evidence type="ECO:0000256" key="3">
    <source>
        <dbReference type="RuleBase" id="RU003457"/>
    </source>
</evidence>
<evidence type="ECO:0000313" key="6">
    <source>
        <dbReference type="EMBL" id="KAB2815912.1"/>
    </source>
</evidence>
<dbReference type="OrthoDB" id="321327at2"/>
<dbReference type="Gene3D" id="2.60.120.10">
    <property type="entry name" value="Jelly Rolls"/>
    <property type="match status" value="2"/>
</dbReference>
<evidence type="ECO:0000313" key="7">
    <source>
        <dbReference type="Proteomes" id="UP000484164"/>
    </source>
</evidence>
<dbReference type="CDD" id="cd02909">
    <property type="entry name" value="cupin_pirin_N"/>
    <property type="match status" value="1"/>
</dbReference>
<dbReference type="InterPro" id="IPR014710">
    <property type="entry name" value="RmlC-like_jellyroll"/>
</dbReference>
<proteinExistence type="inferred from homology"/>
<comment type="similarity">
    <text evidence="1 3">Belongs to the pirin family.</text>
</comment>
<dbReference type="Pfam" id="PF05726">
    <property type="entry name" value="Pirin_C"/>
    <property type="match status" value="1"/>
</dbReference>
<dbReference type="InterPro" id="IPR008778">
    <property type="entry name" value="Pirin_C_dom"/>
</dbReference>
<dbReference type="PANTHER" id="PTHR43594:SF1">
    <property type="entry name" value="QUERCETIN 2,3-DIOXYGENASE PA2418-RELATED"/>
    <property type="match status" value="1"/>
</dbReference>
<name>A0A6L3ZET5_9FLAO</name>
<feature type="binding site" evidence="2">
    <location>
        <position position="104"/>
    </location>
    <ligand>
        <name>Fe cation</name>
        <dbReference type="ChEBI" id="CHEBI:24875"/>
    </ligand>
</feature>
<comment type="caution">
    <text evidence="6">The sequence shown here is derived from an EMBL/GenBank/DDBJ whole genome shotgun (WGS) entry which is preliminary data.</text>
</comment>
<dbReference type="CDD" id="cd02247">
    <property type="entry name" value="cupin_pirin_C"/>
    <property type="match status" value="1"/>
</dbReference>
<keyword evidence="2" id="KW-0408">Iron</keyword>
<evidence type="ECO:0000256" key="2">
    <source>
        <dbReference type="PIRSR" id="PIRSR006232-1"/>
    </source>
</evidence>
<dbReference type="EMBL" id="WBVQ01000002">
    <property type="protein sequence ID" value="KAB2815912.1"/>
    <property type="molecule type" value="Genomic_DNA"/>
</dbReference>
<gene>
    <name evidence="6" type="ORF">F8C82_09450</name>
</gene>
<feature type="domain" description="Pirin C-terminal" evidence="5">
    <location>
        <begin position="183"/>
        <end position="280"/>
    </location>
</feature>